<dbReference type="EMBL" id="UYSL01020702">
    <property type="protein sequence ID" value="VDL75832.1"/>
    <property type="molecule type" value="Genomic_DNA"/>
</dbReference>
<dbReference type="STRING" id="27835.A0A0N4Y7T6"/>
<evidence type="ECO:0000313" key="2">
    <source>
        <dbReference type="EMBL" id="VDL75832.1"/>
    </source>
</evidence>
<evidence type="ECO:0000256" key="1">
    <source>
        <dbReference type="SAM" id="SignalP"/>
    </source>
</evidence>
<gene>
    <name evidence="2" type="ORF">NBR_LOCUS12243</name>
</gene>
<dbReference type="WBParaSite" id="NBR_0001224201-mRNA-1">
    <property type="protein sequence ID" value="NBR_0001224201-mRNA-1"/>
    <property type="gene ID" value="NBR_0001224201"/>
</dbReference>
<dbReference type="AlphaFoldDB" id="A0A0N4Y7T6"/>
<keyword evidence="1" id="KW-0732">Signal</keyword>
<sequence length="108" mass="12298">MGNFSRYTMNGVELVLLATCAAVLLSVSSASPVNEQRLVELNPEELERERELYENLRQELAQSEDIPPSMAKRAQTFVRFGKRAQTFVRFGKRAQTFVRFGRSAAEQQ</sequence>
<evidence type="ECO:0000313" key="3">
    <source>
        <dbReference type="Proteomes" id="UP000271162"/>
    </source>
</evidence>
<organism evidence="4">
    <name type="scientific">Nippostrongylus brasiliensis</name>
    <name type="common">Rat hookworm</name>
    <dbReference type="NCBI Taxonomy" id="27835"/>
    <lineage>
        <taxon>Eukaryota</taxon>
        <taxon>Metazoa</taxon>
        <taxon>Ecdysozoa</taxon>
        <taxon>Nematoda</taxon>
        <taxon>Chromadorea</taxon>
        <taxon>Rhabditida</taxon>
        <taxon>Rhabditina</taxon>
        <taxon>Rhabditomorpha</taxon>
        <taxon>Strongyloidea</taxon>
        <taxon>Heligmosomidae</taxon>
        <taxon>Nippostrongylus</taxon>
    </lineage>
</organism>
<keyword evidence="3" id="KW-1185">Reference proteome</keyword>
<reference evidence="2 3" key="2">
    <citation type="submission" date="2018-11" db="EMBL/GenBank/DDBJ databases">
        <authorList>
            <consortium name="Pathogen Informatics"/>
        </authorList>
    </citation>
    <scope>NUCLEOTIDE SEQUENCE [LARGE SCALE GENOMIC DNA]</scope>
</reference>
<accession>A0A0N4Y7T6</accession>
<reference evidence="4" key="1">
    <citation type="submission" date="2017-02" db="UniProtKB">
        <authorList>
            <consortium name="WormBaseParasite"/>
        </authorList>
    </citation>
    <scope>IDENTIFICATION</scope>
</reference>
<name>A0A0N4Y7T6_NIPBR</name>
<dbReference type="Proteomes" id="UP000271162">
    <property type="component" value="Unassembled WGS sequence"/>
</dbReference>
<proteinExistence type="predicted"/>
<feature type="chain" id="PRO_5043125305" evidence="1">
    <location>
        <begin position="31"/>
        <end position="108"/>
    </location>
</feature>
<protein>
    <submittedName>
        <fullName evidence="4">FMRFamide-like neuropeptides 16 (inferred by orthology to a C. elegans protein)</fullName>
    </submittedName>
</protein>
<dbReference type="OMA" id="RYTMNGV"/>
<feature type="signal peptide" evidence="1">
    <location>
        <begin position="1"/>
        <end position="30"/>
    </location>
</feature>
<evidence type="ECO:0000313" key="4">
    <source>
        <dbReference type="WBParaSite" id="NBR_0001224201-mRNA-1"/>
    </source>
</evidence>